<reference evidence="2" key="1">
    <citation type="submission" date="2024-01" db="EMBL/GenBank/DDBJ databases">
        <title>The first autotrophic representatives of the genus Thermodesulfovibrio.</title>
        <authorList>
            <person name="Maltseva A.I."/>
            <person name="Elcheninov A.G."/>
            <person name="Kublanov I.V."/>
            <person name="Lebedinsky A.V."/>
            <person name="Frolov E.N."/>
        </authorList>
    </citation>
    <scope>NUCLEOTIDE SEQUENCE</scope>
    <source>
        <strain evidence="2">3462-1</strain>
    </source>
</reference>
<proteinExistence type="predicted"/>
<organism evidence="2">
    <name type="scientific">Thermodesulfovibrio obliviosus</name>
    <dbReference type="NCBI Taxonomy" id="3118332"/>
    <lineage>
        <taxon>Bacteria</taxon>
        <taxon>Pseudomonadati</taxon>
        <taxon>Nitrospirota</taxon>
        <taxon>Thermodesulfovibrionia</taxon>
        <taxon>Thermodesulfovibrionales</taxon>
        <taxon>Thermodesulfovibrionaceae</taxon>
        <taxon>Thermodesulfovibrio</taxon>
    </lineage>
</organism>
<evidence type="ECO:0000313" key="2">
    <source>
        <dbReference type="EMBL" id="XCH48719.1"/>
    </source>
</evidence>
<accession>A0AAU8H5D5</accession>
<protein>
    <submittedName>
        <fullName evidence="2">Uncharacterized protein</fullName>
    </submittedName>
</protein>
<name>A0AAU8H5D5_9BACT</name>
<keyword evidence="1" id="KW-0175">Coiled coil</keyword>
<dbReference type="KEGG" id="tob:V4D31_00865"/>
<feature type="coiled-coil region" evidence="1">
    <location>
        <begin position="6"/>
        <end position="40"/>
    </location>
</feature>
<dbReference type="Gene3D" id="1.20.5.170">
    <property type="match status" value="1"/>
</dbReference>
<dbReference type="AlphaFoldDB" id="A0AAU8H5D5"/>
<gene>
    <name evidence="2" type="ORF">V4D31_00865</name>
</gene>
<dbReference type="RefSeq" id="WP_353686359.1">
    <property type="nucleotide sequence ID" value="NZ_CP144374.1"/>
</dbReference>
<dbReference type="EMBL" id="CP144374">
    <property type="protein sequence ID" value="XCH48719.1"/>
    <property type="molecule type" value="Genomic_DNA"/>
</dbReference>
<sequence>MNYAALESLIARQNSMENEIKELRKMIYETNKRIDETNKRIDDTKTSIIKKDC</sequence>
<evidence type="ECO:0000256" key="1">
    <source>
        <dbReference type="SAM" id="Coils"/>
    </source>
</evidence>